<dbReference type="Proteomes" id="UP000031443">
    <property type="component" value="Unassembled WGS sequence"/>
</dbReference>
<protein>
    <submittedName>
        <fullName evidence="2">Uncharacterized protein</fullName>
    </submittedName>
</protein>
<evidence type="ECO:0000313" key="3">
    <source>
        <dbReference type="Proteomes" id="UP000031443"/>
    </source>
</evidence>
<reference evidence="3" key="1">
    <citation type="journal article" date="2013" name="Nat. Genet.">
        <title>The draft genomes of soft-shell turtle and green sea turtle yield insights into the development and evolution of the turtle-specific body plan.</title>
        <authorList>
            <person name="Wang Z."/>
            <person name="Pascual-Anaya J."/>
            <person name="Zadissa A."/>
            <person name="Li W."/>
            <person name="Niimura Y."/>
            <person name="Huang Z."/>
            <person name="Li C."/>
            <person name="White S."/>
            <person name="Xiong Z."/>
            <person name="Fang D."/>
            <person name="Wang B."/>
            <person name="Ming Y."/>
            <person name="Chen Y."/>
            <person name="Zheng Y."/>
            <person name="Kuraku S."/>
            <person name="Pignatelli M."/>
            <person name="Herrero J."/>
            <person name="Beal K."/>
            <person name="Nozawa M."/>
            <person name="Li Q."/>
            <person name="Wang J."/>
            <person name="Zhang H."/>
            <person name="Yu L."/>
            <person name="Shigenobu S."/>
            <person name="Wang J."/>
            <person name="Liu J."/>
            <person name="Flicek P."/>
            <person name="Searle S."/>
            <person name="Wang J."/>
            <person name="Kuratani S."/>
            <person name="Yin Y."/>
            <person name="Aken B."/>
            <person name="Zhang G."/>
            <person name="Irie N."/>
        </authorList>
    </citation>
    <scope>NUCLEOTIDE SEQUENCE [LARGE SCALE GENOMIC DNA]</scope>
</reference>
<keyword evidence="3" id="KW-1185">Reference proteome</keyword>
<gene>
    <name evidence="2" type="ORF">UY3_03726</name>
</gene>
<dbReference type="EMBL" id="KB517695">
    <property type="protein sequence ID" value="EMP39077.1"/>
    <property type="molecule type" value="Genomic_DNA"/>
</dbReference>
<name>M7CE35_CHEMY</name>
<sequence length="195" mass="20404">MYDSGSDPEDKSILGDYGGTEWDGSGERCQGEGDQYCIMTGLPLESTAPLHGAGAAYAGTACARDNRDIIAMGSLATSNVSRVDGRSSSPIWLSHSGESNGTKFNRPPCEAGVNGASFAGAGAECPSTGCTRWVHSLSTALTAGKRPLSALFCSLCGIGECKQCREAAELIFAAREWRCCGSLPRVLCQRCSLPH</sequence>
<accession>M7CE35</accession>
<feature type="region of interest" description="Disordered" evidence="1">
    <location>
        <begin position="1"/>
        <end position="25"/>
    </location>
</feature>
<evidence type="ECO:0000313" key="2">
    <source>
        <dbReference type="EMBL" id="EMP39077.1"/>
    </source>
</evidence>
<organism evidence="2 3">
    <name type="scientific">Chelonia mydas</name>
    <name type="common">Green sea-turtle</name>
    <name type="synonym">Chelonia agassizi</name>
    <dbReference type="NCBI Taxonomy" id="8469"/>
    <lineage>
        <taxon>Eukaryota</taxon>
        <taxon>Metazoa</taxon>
        <taxon>Chordata</taxon>
        <taxon>Craniata</taxon>
        <taxon>Vertebrata</taxon>
        <taxon>Euteleostomi</taxon>
        <taxon>Archelosauria</taxon>
        <taxon>Testudinata</taxon>
        <taxon>Testudines</taxon>
        <taxon>Cryptodira</taxon>
        <taxon>Durocryptodira</taxon>
        <taxon>Americhelydia</taxon>
        <taxon>Chelonioidea</taxon>
        <taxon>Cheloniidae</taxon>
        <taxon>Chelonia</taxon>
    </lineage>
</organism>
<dbReference type="AlphaFoldDB" id="M7CE35"/>
<proteinExistence type="predicted"/>
<evidence type="ECO:0000256" key="1">
    <source>
        <dbReference type="SAM" id="MobiDB-lite"/>
    </source>
</evidence>